<protein>
    <submittedName>
        <fullName evidence="2">Uncharacterized protein</fullName>
    </submittedName>
</protein>
<proteinExistence type="predicted"/>
<dbReference type="Proteomes" id="UP000253551">
    <property type="component" value="Unassembled WGS sequence"/>
</dbReference>
<organism evidence="2 3">
    <name type="scientific">Rhizopus stolonifer</name>
    <name type="common">Rhizopus nigricans</name>
    <dbReference type="NCBI Taxonomy" id="4846"/>
    <lineage>
        <taxon>Eukaryota</taxon>
        <taxon>Fungi</taxon>
        <taxon>Fungi incertae sedis</taxon>
        <taxon>Mucoromycota</taxon>
        <taxon>Mucoromycotina</taxon>
        <taxon>Mucoromycetes</taxon>
        <taxon>Mucorales</taxon>
        <taxon>Mucorineae</taxon>
        <taxon>Rhizopodaceae</taxon>
        <taxon>Rhizopus</taxon>
    </lineage>
</organism>
<gene>
    <name evidence="2" type="ORF">CU098_003006</name>
</gene>
<feature type="region of interest" description="Disordered" evidence="1">
    <location>
        <begin position="32"/>
        <end position="70"/>
    </location>
</feature>
<name>A0A367J692_RHIST</name>
<keyword evidence="3" id="KW-1185">Reference proteome</keyword>
<comment type="caution">
    <text evidence="2">The sequence shown here is derived from an EMBL/GenBank/DDBJ whole genome shotgun (WGS) entry which is preliminary data.</text>
</comment>
<evidence type="ECO:0000256" key="1">
    <source>
        <dbReference type="SAM" id="MobiDB-lite"/>
    </source>
</evidence>
<evidence type="ECO:0000313" key="3">
    <source>
        <dbReference type="Proteomes" id="UP000253551"/>
    </source>
</evidence>
<dbReference type="EMBL" id="PJQM01004164">
    <property type="protein sequence ID" value="RCH85467.1"/>
    <property type="molecule type" value="Genomic_DNA"/>
</dbReference>
<feature type="non-terminal residue" evidence="2">
    <location>
        <position position="103"/>
    </location>
</feature>
<dbReference type="AlphaFoldDB" id="A0A367J692"/>
<accession>A0A367J692</accession>
<reference evidence="2 3" key="1">
    <citation type="journal article" date="2018" name="G3 (Bethesda)">
        <title>Phylogenetic and Phylogenomic Definition of Rhizopus Species.</title>
        <authorList>
            <person name="Gryganskyi A.P."/>
            <person name="Golan J."/>
            <person name="Dolatabadi S."/>
            <person name="Mondo S."/>
            <person name="Robb S."/>
            <person name="Idnurm A."/>
            <person name="Muszewska A."/>
            <person name="Steczkiewicz K."/>
            <person name="Masonjones S."/>
            <person name="Liao H.L."/>
            <person name="Gajdeczka M.T."/>
            <person name="Anike F."/>
            <person name="Vuek A."/>
            <person name="Anishchenko I.M."/>
            <person name="Voigt K."/>
            <person name="de Hoog G.S."/>
            <person name="Smith M.E."/>
            <person name="Heitman J."/>
            <person name="Vilgalys R."/>
            <person name="Stajich J.E."/>
        </authorList>
    </citation>
    <scope>NUCLEOTIDE SEQUENCE [LARGE SCALE GENOMIC DNA]</scope>
    <source>
        <strain evidence="2 3">LSU 92-RS-03</strain>
    </source>
</reference>
<sequence>MSIIFTTHSMIKTANPAMAQRNDTFVHRYSRRHQPYQIPKKQQKKIETPSPSTSSLFGPSLSPSTTIVSDDSTSSLILNDSEILDDFDQFVRSPSTHFLLSPP</sequence>
<evidence type="ECO:0000313" key="2">
    <source>
        <dbReference type="EMBL" id="RCH85467.1"/>
    </source>
</evidence>